<comment type="caution">
    <text evidence="3">The sequence shown here is derived from an EMBL/GenBank/DDBJ whole genome shotgun (WGS) entry which is preliminary data.</text>
</comment>
<evidence type="ECO:0000259" key="2">
    <source>
        <dbReference type="PROSITE" id="PS51708"/>
    </source>
</evidence>
<dbReference type="SMART" id="SM00880">
    <property type="entry name" value="CHAD"/>
    <property type="match status" value="1"/>
</dbReference>
<evidence type="ECO:0000313" key="4">
    <source>
        <dbReference type="Proteomes" id="UP001501747"/>
    </source>
</evidence>
<dbReference type="Pfam" id="PF05235">
    <property type="entry name" value="CHAD"/>
    <property type="match status" value="1"/>
</dbReference>
<dbReference type="PROSITE" id="PS51708">
    <property type="entry name" value="CHAD"/>
    <property type="match status" value="1"/>
</dbReference>
<accession>A0ABP7SPQ6</accession>
<sequence>MTANKDSDSAVRTLVDRRAGDVVGAYLREQVDVVLFQEGRVRHREPDALRRLRVGVRRLRSGLEAFPRFLDAEHARFVVAELCWFNTMLGDARDLEMVQARLNGQIALVPSDLVRGPVAARADTFFSGRRIELHERVVSTLDSSRQAALHVAMERIFEHSSPDASLSAAAALPGEVARSYRRLESRMAAVAEYRHPGPERDEALHDVRKAAKCVWDASMAAAQVCGRPAVRFGKQMRDLQRFLGVHQDSVVCRRLLRALSDEAEQHGESAFTYGLLYAREEHRAHDVEHGLPGEWRQRTRPKHRQWLTPTRAHP</sequence>
<organism evidence="3 4">
    <name type="scientific">Allokutzneria multivorans</name>
    <dbReference type="NCBI Taxonomy" id="1142134"/>
    <lineage>
        <taxon>Bacteria</taxon>
        <taxon>Bacillati</taxon>
        <taxon>Actinomycetota</taxon>
        <taxon>Actinomycetes</taxon>
        <taxon>Pseudonocardiales</taxon>
        <taxon>Pseudonocardiaceae</taxon>
        <taxon>Allokutzneria</taxon>
    </lineage>
</organism>
<dbReference type="Gene3D" id="1.40.20.10">
    <property type="entry name" value="CHAD domain"/>
    <property type="match status" value="1"/>
</dbReference>
<dbReference type="InterPro" id="IPR038186">
    <property type="entry name" value="CHAD_dom_sf"/>
</dbReference>
<dbReference type="PANTHER" id="PTHR39339:SF1">
    <property type="entry name" value="CHAD DOMAIN-CONTAINING PROTEIN"/>
    <property type="match status" value="1"/>
</dbReference>
<dbReference type="PANTHER" id="PTHR39339">
    <property type="entry name" value="SLR1444 PROTEIN"/>
    <property type="match status" value="1"/>
</dbReference>
<protein>
    <recommendedName>
        <fullName evidence="2">CHAD domain-containing protein</fullName>
    </recommendedName>
</protein>
<dbReference type="EMBL" id="BAABAL010000016">
    <property type="protein sequence ID" value="GAA4014431.1"/>
    <property type="molecule type" value="Genomic_DNA"/>
</dbReference>
<feature type="region of interest" description="Disordered" evidence="1">
    <location>
        <begin position="288"/>
        <end position="314"/>
    </location>
</feature>
<keyword evidence="4" id="KW-1185">Reference proteome</keyword>
<name>A0ABP7SPQ6_9PSEU</name>
<dbReference type="RefSeq" id="WP_344877239.1">
    <property type="nucleotide sequence ID" value="NZ_BAABAL010000016.1"/>
</dbReference>
<dbReference type="Proteomes" id="UP001501747">
    <property type="component" value="Unassembled WGS sequence"/>
</dbReference>
<proteinExistence type="predicted"/>
<feature type="domain" description="CHAD" evidence="2">
    <location>
        <begin position="16"/>
        <end position="300"/>
    </location>
</feature>
<evidence type="ECO:0000256" key="1">
    <source>
        <dbReference type="SAM" id="MobiDB-lite"/>
    </source>
</evidence>
<feature type="compositionally biased region" description="Basic and acidic residues" evidence="1">
    <location>
        <begin position="288"/>
        <end position="297"/>
    </location>
</feature>
<reference evidence="4" key="1">
    <citation type="journal article" date="2019" name="Int. J. Syst. Evol. Microbiol.">
        <title>The Global Catalogue of Microorganisms (GCM) 10K type strain sequencing project: providing services to taxonomists for standard genome sequencing and annotation.</title>
        <authorList>
            <consortium name="The Broad Institute Genomics Platform"/>
            <consortium name="The Broad Institute Genome Sequencing Center for Infectious Disease"/>
            <person name="Wu L."/>
            <person name="Ma J."/>
        </authorList>
    </citation>
    <scope>NUCLEOTIDE SEQUENCE [LARGE SCALE GENOMIC DNA]</scope>
    <source>
        <strain evidence="4">JCM 17342</strain>
    </source>
</reference>
<gene>
    <name evidence="3" type="ORF">GCM10022247_41640</name>
</gene>
<dbReference type="InterPro" id="IPR007899">
    <property type="entry name" value="CHAD_dom"/>
</dbReference>
<evidence type="ECO:0000313" key="3">
    <source>
        <dbReference type="EMBL" id="GAA4014431.1"/>
    </source>
</evidence>